<evidence type="ECO:0000256" key="1">
    <source>
        <dbReference type="ARBA" id="ARBA00004141"/>
    </source>
</evidence>
<keyword evidence="11" id="KW-1185">Reference proteome</keyword>
<protein>
    <recommendedName>
        <fullName evidence="12">Ureide permease</fullName>
    </recommendedName>
</protein>
<evidence type="ECO:0000256" key="8">
    <source>
        <dbReference type="ARBA" id="ARBA00023136"/>
    </source>
</evidence>
<evidence type="ECO:0000256" key="6">
    <source>
        <dbReference type="ARBA" id="ARBA00022840"/>
    </source>
</evidence>
<dbReference type="GO" id="GO:0005524">
    <property type="term" value="F:ATP binding"/>
    <property type="evidence" value="ECO:0007669"/>
    <property type="project" value="UniProtKB-KW"/>
</dbReference>
<accession>A0A8X8YDN0</accession>
<dbReference type="InterPro" id="IPR030189">
    <property type="entry name" value="UPS_plant"/>
</dbReference>
<feature type="transmembrane region" description="Helical" evidence="9">
    <location>
        <begin position="15"/>
        <end position="36"/>
    </location>
</feature>
<gene>
    <name evidence="10" type="ORF">SASPL_107837</name>
</gene>
<evidence type="ECO:0000256" key="2">
    <source>
        <dbReference type="ARBA" id="ARBA00005931"/>
    </source>
</evidence>
<dbReference type="Pfam" id="PF07168">
    <property type="entry name" value="Ureide_permease"/>
    <property type="match status" value="1"/>
</dbReference>
<evidence type="ECO:0000313" key="11">
    <source>
        <dbReference type="Proteomes" id="UP000298416"/>
    </source>
</evidence>
<keyword evidence="8 9" id="KW-0472">Membrane</keyword>
<keyword evidence="5" id="KW-0547">Nucleotide-binding</keyword>
<comment type="similarity">
    <text evidence="2">Belongs to the plant ureide permease (TC 2.A.7.19) family.</text>
</comment>
<dbReference type="AlphaFoldDB" id="A0A8X8YDN0"/>
<name>A0A8X8YDN0_SALSN</name>
<feature type="transmembrane region" description="Helical" evidence="9">
    <location>
        <begin position="185"/>
        <end position="208"/>
    </location>
</feature>
<keyword evidence="6" id="KW-0067">ATP-binding</keyword>
<dbReference type="GO" id="GO:0015505">
    <property type="term" value="F:uracil:monoatomic cation symporter activity"/>
    <property type="evidence" value="ECO:0007669"/>
    <property type="project" value="TreeGrafter"/>
</dbReference>
<sequence>MVRQLQMYRVESKGGAIACMLLALSFLGTWPALLTLLERQGRLPQHTYLDYTITNLLAAIIIAFTFVTEVMTSSITVVIGTTLNYFLDGKINKAEILFPGVGCFLTAVCFGTAVHSSNADDNKAKLAIYSIDRKGTAVDKNAHASKETNGNKDLENGGDKAKYGTADFLIELENKRAIKVFGKGTYIGLGITFFARLCLSFFTPAFFYI</sequence>
<evidence type="ECO:0000256" key="9">
    <source>
        <dbReference type="SAM" id="Phobius"/>
    </source>
</evidence>
<comment type="caution">
    <text evidence="10">The sequence shown here is derived from an EMBL/GenBank/DDBJ whole genome shotgun (WGS) entry which is preliminary data.</text>
</comment>
<keyword evidence="4 9" id="KW-0812">Transmembrane</keyword>
<keyword evidence="3" id="KW-0813">Transport</keyword>
<evidence type="ECO:0000256" key="4">
    <source>
        <dbReference type="ARBA" id="ARBA00022692"/>
    </source>
</evidence>
<comment type="subcellular location">
    <subcellularLocation>
        <location evidence="1">Membrane</location>
        <topology evidence="1">Multi-pass membrane protein</topology>
    </subcellularLocation>
</comment>
<reference evidence="10" key="2">
    <citation type="submission" date="2020-08" db="EMBL/GenBank/DDBJ databases">
        <title>Plant Genome Project.</title>
        <authorList>
            <person name="Zhang R.-G."/>
        </authorList>
    </citation>
    <scope>NUCLEOTIDE SEQUENCE</scope>
    <source>
        <strain evidence="10">Huo1</strain>
        <tissue evidence="10">Leaf</tissue>
    </source>
</reference>
<feature type="transmembrane region" description="Helical" evidence="9">
    <location>
        <begin position="96"/>
        <end position="115"/>
    </location>
</feature>
<evidence type="ECO:0000313" key="10">
    <source>
        <dbReference type="EMBL" id="KAG6429784.1"/>
    </source>
</evidence>
<dbReference type="PANTHER" id="PTHR31081:SF5">
    <property type="entry name" value="UREIDE PERMEASE 1-RELATED"/>
    <property type="match status" value="1"/>
</dbReference>
<evidence type="ECO:0000256" key="3">
    <source>
        <dbReference type="ARBA" id="ARBA00022448"/>
    </source>
</evidence>
<proteinExistence type="inferred from homology"/>
<evidence type="ECO:0000256" key="7">
    <source>
        <dbReference type="ARBA" id="ARBA00022989"/>
    </source>
</evidence>
<dbReference type="PANTHER" id="PTHR31081">
    <property type="entry name" value="UREIDE PERMEASE 1-RELATED-RELATED"/>
    <property type="match status" value="1"/>
</dbReference>
<dbReference type="GO" id="GO:0005274">
    <property type="term" value="F:allantoin:proton symporter activity"/>
    <property type="evidence" value="ECO:0007669"/>
    <property type="project" value="TreeGrafter"/>
</dbReference>
<evidence type="ECO:0008006" key="12">
    <source>
        <dbReference type="Google" id="ProtNLM"/>
    </source>
</evidence>
<dbReference type="Proteomes" id="UP000298416">
    <property type="component" value="Unassembled WGS sequence"/>
</dbReference>
<dbReference type="InterPro" id="IPR009834">
    <property type="entry name" value="Ureide_permease"/>
</dbReference>
<keyword evidence="7 9" id="KW-1133">Transmembrane helix</keyword>
<organism evidence="10">
    <name type="scientific">Salvia splendens</name>
    <name type="common">Scarlet sage</name>
    <dbReference type="NCBI Taxonomy" id="180675"/>
    <lineage>
        <taxon>Eukaryota</taxon>
        <taxon>Viridiplantae</taxon>
        <taxon>Streptophyta</taxon>
        <taxon>Embryophyta</taxon>
        <taxon>Tracheophyta</taxon>
        <taxon>Spermatophyta</taxon>
        <taxon>Magnoliopsida</taxon>
        <taxon>eudicotyledons</taxon>
        <taxon>Gunneridae</taxon>
        <taxon>Pentapetalae</taxon>
        <taxon>asterids</taxon>
        <taxon>lamiids</taxon>
        <taxon>Lamiales</taxon>
        <taxon>Lamiaceae</taxon>
        <taxon>Nepetoideae</taxon>
        <taxon>Mentheae</taxon>
        <taxon>Salviinae</taxon>
        <taxon>Salvia</taxon>
        <taxon>Salvia subgen. Calosphace</taxon>
        <taxon>core Calosphace</taxon>
    </lineage>
</organism>
<evidence type="ECO:0000256" key="5">
    <source>
        <dbReference type="ARBA" id="ARBA00022741"/>
    </source>
</evidence>
<dbReference type="EMBL" id="PNBA02000003">
    <property type="protein sequence ID" value="KAG6429784.1"/>
    <property type="molecule type" value="Genomic_DNA"/>
</dbReference>
<reference evidence="10" key="1">
    <citation type="submission" date="2018-01" db="EMBL/GenBank/DDBJ databases">
        <authorList>
            <person name="Mao J.F."/>
        </authorList>
    </citation>
    <scope>NUCLEOTIDE SEQUENCE</scope>
    <source>
        <strain evidence="10">Huo1</strain>
        <tissue evidence="10">Leaf</tissue>
    </source>
</reference>
<dbReference type="GO" id="GO:0016020">
    <property type="term" value="C:membrane"/>
    <property type="evidence" value="ECO:0007669"/>
    <property type="project" value="UniProtKB-SubCell"/>
</dbReference>